<comment type="caution">
    <text evidence="2">The sequence shown here is derived from an EMBL/GenBank/DDBJ whole genome shotgun (WGS) entry which is preliminary data.</text>
</comment>
<organism evidence="2 3">
    <name type="scientific">Thelohanellus kitauei</name>
    <name type="common">Myxosporean</name>
    <dbReference type="NCBI Taxonomy" id="669202"/>
    <lineage>
        <taxon>Eukaryota</taxon>
        <taxon>Metazoa</taxon>
        <taxon>Cnidaria</taxon>
        <taxon>Myxozoa</taxon>
        <taxon>Myxosporea</taxon>
        <taxon>Bivalvulida</taxon>
        <taxon>Platysporina</taxon>
        <taxon>Myxobolidae</taxon>
        <taxon>Thelohanellus</taxon>
    </lineage>
</organism>
<evidence type="ECO:0000313" key="2">
    <source>
        <dbReference type="EMBL" id="KII67236.1"/>
    </source>
</evidence>
<keyword evidence="1" id="KW-0175">Coiled coil</keyword>
<dbReference type="InterPro" id="IPR027417">
    <property type="entry name" value="P-loop_NTPase"/>
</dbReference>
<protein>
    <submittedName>
        <fullName evidence="2">Structural maintenance of chromosomes protein 3</fullName>
    </submittedName>
</protein>
<accession>A0A0C2MJB3</accession>
<keyword evidence="3" id="KW-1185">Reference proteome</keyword>
<dbReference type="OrthoDB" id="431497at2759"/>
<evidence type="ECO:0000313" key="3">
    <source>
        <dbReference type="Proteomes" id="UP000031668"/>
    </source>
</evidence>
<dbReference type="AlphaFoldDB" id="A0A0C2MJB3"/>
<dbReference type="EMBL" id="JWZT01003269">
    <property type="protein sequence ID" value="KII67236.1"/>
    <property type="molecule type" value="Genomic_DNA"/>
</dbReference>
<reference evidence="2 3" key="1">
    <citation type="journal article" date="2014" name="Genome Biol. Evol.">
        <title>The genome of the myxosporean Thelohanellus kitauei shows adaptations to nutrient acquisition within its fish host.</title>
        <authorList>
            <person name="Yang Y."/>
            <person name="Xiong J."/>
            <person name="Zhou Z."/>
            <person name="Huo F."/>
            <person name="Miao W."/>
            <person name="Ran C."/>
            <person name="Liu Y."/>
            <person name="Zhang J."/>
            <person name="Feng J."/>
            <person name="Wang M."/>
            <person name="Wang M."/>
            <person name="Wang L."/>
            <person name="Yao B."/>
        </authorList>
    </citation>
    <scope>NUCLEOTIDE SEQUENCE [LARGE SCALE GENOMIC DNA]</scope>
    <source>
        <strain evidence="2">Wuqing</strain>
    </source>
</reference>
<dbReference type="Proteomes" id="UP000031668">
    <property type="component" value="Unassembled WGS sequence"/>
</dbReference>
<sequence length="274" mass="32229">MCNIPEEKIHFINDEEESLESSAIVDVIFDNADRRLPIQKDEVTLRRVLSSKKDSFYIDNKSITKQEMVSFLESVGFSKCNPYNIVKQGKVHELAVADDEDRYHLLLDIAGVNVYNEKRQDSIKLLDQACEKRLQIQEKIADMQSKLRELEVEKQEIIDYNRKEKKKQTIEYLIYEKDKNDFQSRIEQYNSEKELLLETLRGLEDRINSKKQDLQKSSETSVEKSNLLSNREKTIQDLLEKIKELILLKSRVELEIDELKSTHNLSIDQKVNFV</sequence>
<gene>
    <name evidence="2" type="ORF">RF11_13872</name>
</gene>
<dbReference type="PANTHER" id="PTHR43977">
    <property type="entry name" value="STRUCTURAL MAINTENANCE OF CHROMOSOMES PROTEIN 3"/>
    <property type="match status" value="1"/>
</dbReference>
<name>A0A0C2MJB3_THEKT</name>
<dbReference type="SUPFAM" id="SSF52540">
    <property type="entry name" value="P-loop containing nucleoside triphosphate hydrolases"/>
    <property type="match status" value="1"/>
</dbReference>
<dbReference type="Gene3D" id="3.40.50.300">
    <property type="entry name" value="P-loop containing nucleotide triphosphate hydrolases"/>
    <property type="match status" value="1"/>
</dbReference>
<evidence type="ECO:0000256" key="1">
    <source>
        <dbReference type="SAM" id="Coils"/>
    </source>
</evidence>
<dbReference type="OMA" id="ELKSTHN"/>
<proteinExistence type="predicted"/>
<feature type="coiled-coil region" evidence="1">
    <location>
        <begin position="126"/>
        <end position="262"/>
    </location>
</feature>